<evidence type="ECO:0000313" key="2">
    <source>
        <dbReference type="EMBL" id="SNX86481.1"/>
    </source>
</evidence>
<comment type="caution">
    <text evidence="2">The sequence shown here is derived from an EMBL/GenBank/DDBJ whole genome shotgun (WGS) entry which is preliminary data.</text>
</comment>
<keyword evidence="3" id="KW-1185">Reference proteome</keyword>
<evidence type="ECO:0000313" key="3">
    <source>
        <dbReference type="Proteomes" id="UP001294444"/>
    </source>
</evidence>
<organism evidence="2 3">
    <name type="scientific">Melanopsichium pennsylvanicum</name>
    <dbReference type="NCBI Taxonomy" id="63383"/>
    <lineage>
        <taxon>Eukaryota</taxon>
        <taxon>Fungi</taxon>
        <taxon>Dikarya</taxon>
        <taxon>Basidiomycota</taxon>
        <taxon>Ustilaginomycotina</taxon>
        <taxon>Ustilaginomycetes</taxon>
        <taxon>Ustilaginales</taxon>
        <taxon>Ustilaginaceae</taxon>
        <taxon>Melanopsichium</taxon>
    </lineage>
</organism>
<feature type="chain" id="PRO_5042493815" description="Secreted protein" evidence="1">
    <location>
        <begin position="18"/>
        <end position="108"/>
    </location>
</feature>
<reference evidence="2" key="1">
    <citation type="submission" date="2023-10" db="EMBL/GenBank/DDBJ databases">
        <authorList>
            <person name="Guldener U."/>
        </authorList>
    </citation>
    <scope>NUCLEOTIDE SEQUENCE</scope>
    <source>
        <strain evidence="2">Mp4</strain>
    </source>
</reference>
<proteinExistence type="predicted"/>
<gene>
    <name evidence="2" type="ORF">MEPE_05190</name>
</gene>
<name>A0AAJ4XRA4_9BASI</name>
<protein>
    <recommendedName>
        <fullName evidence="4">Secreted protein</fullName>
    </recommendedName>
</protein>
<dbReference type="EMBL" id="OAPG01000014">
    <property type="protein sequence ID" value="SNX86481.1"/>
    <property type="molecule type" value="Genomic_DNA"/>
</dbReference>
<evidence type="ECO:0000256" key="1">
    <source>
        <dbReference type="SAM" id="SignalP"/>
    </source>
</evidence>
<dbReference type="AlphaFoldDB" id="A0AAJ4XRA4"/>
<dbReference type="Proteomes" id="UP001294444">
    <property type="component" value="Unassembled WGS sequence"/>
</dbReference>
<evidence type="ECO:0008006" key="4">
    <source>
        <dbReference type="Google" id="ProtNLM"/>
    </source>
</evidence>
<feature type="signal peptide" evidence="1">
    <location>
        <begin position="1"/>
        <end position="17"/>
    </location>
</feature>
<sequence>MFGLAALLDWLARGSVSSLLAQQPQLVKQRVPSHNYQTVNLCLPHRHGVRQQGGNRVKIQTCKPKIQMPYIAYSTDADVRLVNHSQAPIWSHTQYTRSTHAPISHLVL</sequence>
<keyword evidence="1" id="KW-0732">Signal</keyword>
<accession>A0AAJ4XRA4</accession>